<feature type="transmembrane region" description="Helical" evidence="1">
    <location>
        <begin position="12"/>
        <end position="32"/>
    </location>
</feature>
<protein>
    <submittedName>
        <fullName evidence="2">Uncharacterized protein</fullName>
    </submittedName>
</protein>
<organism evidence="2">
    <name type="scientific">Salix viminalis</name>
    <name type="common">Common osier</name>
    <name type="synonym">Basket willow</name>
    <dbReference type="NCBI Taxonomy" id="40686"/>
    <lineage>
        <taxon>Eukaryota</taxon>
        <taxon>Viridiplantae</taxon>
        <taxon>Streptophyta</taxon>
        <taxon>Embryophyta</taxon>
        <taxon>Tracheophyta</taxon>
        <taxon>Spermatophyta</taxon>
        <taxon>Magnoliopsida</taxon>
        <taxon>eudicotyledons</taxon>
        <taxon>Gunneridae</taxon>
        <taxon>Pentapetalae</taxon>
        <taxon>rosids</taxon>
        <taxon>fabids</taxon>
        <taxon>Malpighiales</taxon>
        <taxon>Salicaceae</taxon>
        <taxon>Saliceae</taxon>
        <taxon>Salix</taxon>
    </lineage>
</organism>
<reference evidence="2" key="1">
    <citation type="submission" date="2019-03" db="EMBL/GenBank/DDBJ databases">
        <authorList>
            <person name="Mank J."/>
            <person name="Almeida P."/>
        </authorList>
    </citation>
    <scope>NUCLEOTIDE SEQUENCE</scope>
    <source>
        <strain evidence="2">78183</strain>
    </source>
</reference>
<accession>A0A6N2K3Q9</accession>
<keyword evidence="1" id="KW-0812">Transmembrane</keyword>
<evidence type="ECO:0000313" key="2">
    <source>
        <dbReference type="EMBL" id="VFU22510.1"/>
    </source>
</evidence>
<gene>
    <name evidence="2" type="ORF">SVIM_LOCUS25067</name>
</gene>
<evidence type="ECO:0000256" key="1">
    <source>
        <dbReference type="SAM" id="Phobius"/>
    </source>
</evidence>
<dbReference type="EMBL" id="CAADRP010000069">
    <property type="protein sequence ID" value="VFU22510.1"/>
    <property type="molecule type" value="Genomic_DNA"/>
</dbReference>
<keyword evidence="1" id="KW-0472">Membrane</keyword>
<dbReference type="AlphaFoldDB" id="A0A6N2K3Q9"/>
<name>A0A6N2K3Q9_SALVM</name>
<sequence length="98" mass="10842">MDEKLGFLKSCGGVLLLVSILIVSGGLFPHWADSVSCWTRLKRGRMQHPPPANCRINPRCNITGISCLTHCGCHLLEAEAWLNHNAKCNSENDVDLKE</sequence>
<proteinExistence type="predicted"/>
<keyword evidence="1" id="KW-1133">Transmembrane helix</keyword>